<reference evidence="1 2" key="1">
    <citation type="submission" date="2024-11" db="EMBL/GenBank/DDBJ databases">
        <title>Chromosome-level genome assembly of the freshwater bivalve Anodonta woodiana.</title>
        <authorList>
            <person name="Chen X."/>
        </authorList>
    </citation>
    <scope>NUCLEOTIDE SEQUENCE [LARGE SCALE GENOMIC DNA]</scope>
    <source>
        <strain evidence="1">MN2024</strain>
        <tissue evidence="1">Gills</tissue>
    </source>
</reference>
<name>A0ABD3XJT7_SINWO</name>
<comment type="caution">
    <text evidence="1">The sequence shown here is derived from an EMBL/GenBank/DDBJ whole genome shotgun (WGS) entry which is preliminary data.</text>
</comment>
<dbReference type="PANTHER" id="PTHR46579">
    <property type="entry name" value="F5/8 TYPE C DOMAIN-CONTAINING PROTEIN-RELATED"/>
    <property type="match status" value="1"/>
</dbReference>
<keyword evidence="2" id="KW-1185">Reference proteome</keyword>
<proteinExistence type="predicted"/>
<dbReference type="PANTHER" id="PTHR46579:SF1">
    <property type="entry name" value="F5_8 TYPE C DOMAIN-CONTAINING PROTEIN"/>
    <property type="match status" value="1"/>
</dbReference>
<dbReference type="AlphaFoldDB" id="A0ABD3XJT7"/>
<evidence type="ECO:0000313" key="1">
    <source>
        <dbReference type="EMBL" id="KAL3885190.1"/>
    </source>
</evidence>
<accession>A0ABD3XJT7</accession>
<evidence type="ECO:0000313" key="2">
    <source>
        <dbReference type="Proteomes" id="UP001634394"/>
    </source>
</evidence>
<protein>
    <submittedName>
        <fullName evidence="1">Uncharacterized protein</fullName>
    </submittedName>
</protein>
<gene>
    <name evidence="1" type="ORF">ACJMK2_025281</name>
</gene>
<dbReference type="Proteomes" id="UP001634394">
    <property type="component" value="Unassembled WGS sequence"/>
</dbReference>
<organism evidence="1 2">
    <name type="scientific">Sinanodonta woodiana</name>
    <name type="common">Chinese pond mussel</name>
    <name type="synonym">Anodonta woodiana</name>
    <dbReference type="NCBI Taxonomy" id="1069815"/>
    <lineage>
        <taxon>Eukaryota</taxon>
        <taxon>Metazoa</taxon>
        <taxon>Spiralia</taxon>
        <taxon>Lophotrochozoa</taxon>
        <taxon>Mollusca</taxon>
        <taxon>Bivalvia</taxon>
        <taxon>Autobranchia</taxon>
        <taxon>Heteroconchia</taxon>
        <taxon>Palaeoheterodonta</taxon>
        <taxon>Unionida</taxon>
        <taxon>Unionoidea</taxon>
        <taxon>Unionidae</taxon>
        <taxon>Unioninae</taxon>
        <taxon>Sinanodonta</taxon>
    </lineage>
</organism>
<dbReference type="EMBL" id="JBJQND010000002">
    <property type="protein sequence ID" value="KAL3885190.1"/>
    <property type="molecule type" value="Genomic_DNA"/>
</dbReference>
<sequence>MDYTLHTSLTDDSELLYRDLQPLEGIRTVKLVAFLLTSMPEQSSSSNISYFCCLVEGIYILLGEEISPEDLQRVDKQLQTFVRNVSALYDACILSMDVHKMTNITSLVERWGPLCGLSLFPFESCNGEILITIHGTGNVCKDIFWHLQAQKKDL</sequence>